<organism evidence="1">
    <name type="scientific">marine sediment metagenome</name>
    <dbReference type="NCBI Taxonomy" id="412755"/>
    <lineage>
        <taxon>unclassified sequences</taxon>
        <taxon>metagenomes</taxon>
        <taxon>ecological metagenomes</taxon>
    </lineage>
</organism>
<dbReference type="EMBL" id="BARV01030129">
    <property type="protein sequence ID" value="GAI37825.1"/>
    <property type="molecule type" value="Genomic_DNA"/>
</dbReference>
<dbReference type="GO" id="GO:0016491">
    <property type="term" value="F:oxidoreductase activity"/>
    <property type="evidence" value="ECO:0007669"/>
    <property type="project" value="InterPro"/>
</dbReference>
<dbReference type="Gene3D" id="3.40.109.10">
    <property type="entry name" value="NADH Oxidase"/>
    <property type="match status" value="1"/>
</dbReference>
<gene>
    <name evidence="1" type="ORF">S06H3_47904</name>
</gene>
<reference evidence="1" key="1">
    <citation type="journal article" date="2014" name="Front. Microbiol.">
        <title>High frequency of phylogenetically diverse reductive dehalogenase-homologous genes in deep subseafloor sedimentary metagenomes.</title>
        <authorList>
            <person name="Kawai M."/>
            <person name="Futagami T."/>
            <person name="Toyoda A."/>
            <person name="Takaki Y."/>
            <person name="Nishi S."/>
            <person name="Hori S."/>
            <person name="Arai W."/>
            <person name="Tsubouchi T."/>
            <person name="Morono Y."/>
            <person name="Uchiyama I."/>
            <person name="Ito T."/>
            <person name="Fujiyama A."/>
            <person name="Inagaki F."/>
            <person name="Takami H."/>
        </authorList>
    </citation>
    <scope>NUCLEOTIDE SEQUENCE</scope>
    <source>
        <strain evidence="1">Expedition CK06-06</strain>
    </source>
</reference>
<dbReference type="SUPFAM" id="SSF55469">
    <property type="entry name" value="FMN-dependent nitroreductase-like"/>
    <property type="match status" value="1"/>
</dbReference>
<dbReference type="InterPro" id="IPR000415">
    <property type="entry name" value="Nitroreductase-like"/>
</dbReference>
<name>X1PFL9_9ZZZZ</name>
<dbReference type="AlphaFoldDB" id="X1PFL9"/>
<evidence type="ECO:0008006" key="2">
    <source>
        <dbReference type="Google" id="ProtNLM"/>
    </source>
</evidence>
<proteinExistence type="predicted"/>
<accession>X1PFL9</accession>
<protein>
    <recommendedName>
        <fullName evidence="2">Nitroreductase domain-containing protein</fullName>
    </recommendedName>
</protein>
<comment type="caution">
    <text evidence="1">The sequence shown here is derived from an EMBL/GenBank/DDBJ whole genome shotgun (WGS) entry which is preliminary data.</text>
</comment>
<sequence>EGYELVVLIPLGYPAQEGREPNRREISEFLHYDKF</sequence>
<feature type="non-terminal residue" evidence="1">
    <location>
        <position position="1"/>
    </location>
</feature>
<evidence type="ECO:0000313" key="1">
    <source>
        <dbReference type="EMBL" id="GAI37825.1"/>
    </source>
</evidence>